<organism evidence="3">
    <name type="scientific">Octopus bimaculoides</name>
    <name type="common">California two-spotted octopus</name>
    <dbReference type="NCBI Taxonomy" id="37653"/>
    <lineage>
        <taxon>Eukaryota</taxon>
        <taxon>Metazoa</taxon>
        <taxon>Spiralia</taxon>
        <taxon>Lophotrochozoa</taxon>
        <taxon>Mollusca</taxon>
        <taxon>Cephalopoda</taxon>
        <taxon>Coleoidea</taxon>
        <taxon>Octopodiformes</taxon>
        <taxon>Octopoda</taxon>
        <taxon>Incirrata</taxon>
        <taxon>Octopodidae</taxon>
        <taxon>Octopus</taxon>
    </lineage>
</organism>
<protein>
    <recommendedName>
        <fullName evidence="2">WH2 domain-containing protein</fullName>
    </recommendedName>
</protein>
<evidence type="ECO:0000259" key="2">
    <source>
        <dbReference type="PROSITE" id="PS51082"/>
    </source>
</evidence>
<gene>
    <name evidence="3" type="ORF">OCBIM_22022123mg</name>
</gene>
<dbReference type="AlphaFoldDB" id="A0A0L8H5D3"/>
<feature type="domain" description="WH2" evidence="2">
    <location>
        <begin position="32"/>
        <end position="49"/>
    </location>
</feature>
<evidence type="ECO:0000256" key="1">
    <source>
        <dbReference type="SAM" id="MobiDB-lite"/>
    </source>
</evidence>
<proteinExistence type="predicted"/>
<dbReference type="GO" id="GO:0003779">
    <property type="term" value="F:actin binding"/>
    <property type="evidence" value="ECO:0007669"/>
    <property type="project" value="InterPro"/>
</dbReference>
<feature type="region of interest" description="Disordered" evidence="1">
    <location>
        <begin position="49"/>
        <end position="68"/>
    </location>
</feature>
<feature type="compositionally biased region" description="Pro residues" evidence="1">
    <location>
        <begin position="1"/>
        <end position="16"/>
    </location>
</feature>
<reference evidence="3" key="1">
    <citation type="submission" date="2015-07" db="EMBL/GenBank/DDBJ databases">
        <title>MeaNS - Measles Nucleotide Surveillance Program.</title>
        <authorList>
            <person name="Tran T."/>
            <person name="Druce J."/>
        </authorList>
    </citation>
    <scope>NUCLEOTIDE SEQUENCE</scope>
    <source>
        <strain evidence="3">UCB-OBI-ISO-001</strain>
        <tissue evidence="3">Gonad</tissue>
    </source>
</reference>
<dbReference type="OrthoDB" id="5877983at2759"/>
<feature type="region of interest" description="Disordered" evidence="1">
    <location>
        <begin position="1"/>
        <end position="32"/>
    </location>
</feature>
<dbReference type="EMBL" id="KQ419175">
    <property type="protein sequence ID" value="KOF84412.1"/>
    <property type="molecule type" value="Genomic_DNA"/>
</dbReference>
<sequence>MSAPPPPPPPCAPPPMKLGSKKQASNTSKPVDRNVFLGEIHKGTRLRKAVTNDRSAPAVGNKKASPASKYNTIGVHTHRQQHQVKDNALWRRGSQDGS</sequence>
<feature type="region of interest" description="Disordered" evidence="1">
    <location>
        <begin position="74"/>
        <end position="98"/>
    </location>
</feature>
<name>A0A0L8H5D3_OCTBM</name>
<dbReference type="Pfam" id="PF02205">
    <property type="entry name" value="WH2"/>
    <property type="match status" value="1"/>
</dbReference>
<dbReference type="InterPro" id="IPR003124">
    <property type="entry name" value="WH2_dom"/>
</dbReference>
<evidence type="ECO:0000313" key="3">
    <source>
        <dbReference type="EMBL" id="KOF84412.1"/>
    </source>
</evidence>
<dbReference type="STRING" id="37653.A0A0L8H5D3"/>
<dbReference type="PROSITE" id="PS51082">
    <property type="entry name" value="WH2"/>
    <property type="match status" value="1"/>
</dbReference>
<accession>A0A0L8H5D3</accession>